<proteinExistence type="predicted"/>
<evidence type="ECO:0000256" key="1">
    <source>
        <dbReference type="SAM" id="MobiDB-lite"/>
    </source>
</evidence>
<organism evidence="2 3">
    <name type="scientific">Pararge aegeria aegeria</name>
    <dbReference type="NCBI Taxonomy" id="348720"/>
    <lineage>
        <taxon>Eukaryota</taxon>
        <taxon>Metazoa</taxon>
        <taxon>Ecdysozoa</taxon>
        <taxon>Arthropoda</taxon>
        <taxon>Hexapoda</taxon>
        <taxon>Insecta</taxon>
        <taxon>Pterygota</taxon>
        <taxon>Neoptera</taxon>
        <taxon>Endopterygota</taxon>
        <taxon>Lepidoptera</taxon>
        <taxon>Glossata</taxon>
        <taxon>Ditrysia</taxon>
        <taxon>Papilionoidea</taxon>
        <taxon>Nymphalidae</taxon>
        <taxon>Satyrinae</taxon>
        <taxon>Satyrini</taxon>
        <taxon>Parargina</taxon>
        <taxon>Pararge</taxon>
    </lineage>
</organism>
<dbReference type="AlphaFoldDB" id="A0A8S4RSU1"/>
<keyword evidence="3" id="KW-1185">Reference proteome</keyword>
<reference evidence="2" key="1">
    <citation type="submission" date="2022-03" db="EMBL/GenBank/DDBJ databases">
        <authorList>
            <person name="Lindestad O."/>
        </authorList>
    </citation>
    <scope>NUCLEOTIDE SEQUENCE</scope>
</reference>
<feature type="region of interest" description="Disordered" evidence="1">
    <location>
        <begin position="1"/>
        <end position="28"/>
    </location>
</feature>
<gene>
    <name evidence="2" type="primary">jg21571</name>
    <name evidence="2" type="ORF">PAEG_LOCUS16268</name>
</gene>
<comment type="caution">
    <text evidence="2">The sequence shown here is derived from an EMBL/GenBank/DDBJ whole genome shotgun (WGS) entry which is preliminary data.</text>
</comment>
<evidence type="ECO:0000313" key="2">
    <source>
        <dbReference type="EMBL" id="CAH2239569.1"/>
    </source>
</evidence>
<dbReference type="Proteomes" id="UP000838756">
    <property type="component" value="Unassembled WGS sequence"/>
</dbReference>
<name>A0A8S4RSU1_9NEOP</name>
<protein>
    <submittedName>
        <fullName evidence="2">Jg21571 protein</fullName>
    </submittedName>
</protein>
<evidence type="ECO:0000313" key="3">
    <source>
        <dbReference type="Proteomes" id="UP000838756"/>
    </source>
</evidence>
<dbReference type="EMBL" id="CAKXAJ010025439">
    <property type="protein sequence ID" value="CAH2239569.1"/>
    <property type="molecule type" value="Genomic_DNA"/>
</dbReference>
<accession>A0A8S4RSU1</accession>
<sequence length="108" mass="12590">MLQNIMQKRVKDEWDRQKADEARSDSPLSEVMHIAVPGRTTTTGTRCLVLSKKNVNSQHFRRKGVETSVQCHIFWCIRYNHELYEGFKEPYVVKTKLHSLAEDDLGVE</sequence>
<feature type="compositionally biased region" description="Basic and acidic residues" evidence="1">
    <location>
        <begin position="9"/>
        <end position="24"/>
    </location>
</feature>